<gene>
    <name evidence="1" type="ORF">ERS450000_05458</name>
</gene>
<organism evidence="1 2">
    <name type="scientific">Nocardia farcinica</name>
    <dbReference type="NCBI Taxonomy" id="37329"/>
    <lineage>
        <taxon>Bacteria</taxon>
        <taxon>Bacillati</taxon>
        <taxon>Actinomycetota</taxon>
        <taxon>Actinomycetes</taxon>
        <taxon>Mycobacteriales</taxon>
        <taxon>Nocardiaceae</taxon>
        <taxon>Nocardia</taxon>
    </lineage>
</organism>
<geneLocation type="plasmid" evidence="1">
    <name>2</name>
</geneLocation>
<accession>A0A0H5P6R8</accession>
<name>A0A0H5P6R8_NOCFR</name>
<keyword evidence="1" id="KW-0614">Plasmid</keyword>
<reference evidence="2" key="1">
    <citation type="submission" date="2015-03" db="EMBL/GenBank/DDBJ databases">
        <authorList>
            <consortium name="Pathogen Informatics"/>
        </authorList>
    </citation>
    <scope>NUCLEOTIDE SEQUENCE [LARGE SCALE GENOMIC DNA]</scope>
    <source>
        <strain evidence="2">NCTC11134</strain>
        <plasmid evidence="2">2</plasmid>
    </source>
</reference>
<sequence length="37" mass="4188">MLALALAIPNEHLADGLLRCLAHRWADHTGHRDEWAL</sequence>
<evidence type="ECO:0000313" key="2">
    <source>
        <dbReference type="Proteomes" id="UP000057820"/>
    </source>
</evidence>
<evidence type="ECO:0000313" key="1">
    <source>
        <dbReference type="EMBL" id="CRY83367.1"/>
    </source>
</evidence>
<dbReference type="EMBL" id="LN868939">
    <property type="protein sequence ID" value="CRY83367.1"/>
    <property type="molecule type" value="Genomic_DNA"/>
</dbReference>
<dbReference type="KEGG" id="nfr:ERS450000_05458"/>
<protein>
    <submittedName>
        <fullName evidence="1">Uncharacterized protein</fullName>
    </submittedName>
</protein>
<dbReference type="Proteomes" id="UP000057820">
    <property type="component" value="Plasmid 2"/>
</dbReference>
<proteinExistence type="predicted"/>
<dbReference type="AlphaFoldDB" id="A0A0H5P6R8"/>